<proteinExistence type="predicted"/>
<dbReference type="InterPro" id="IPR057136">
    <property type="entry name" value="At2g35280_TPR_dom"/>
</dbReference>
<dbReference type="PANTHER" id="PTHR33784">
    <property type="entry name" value="OS05G0482100 PROTEIN"/>
    <property type="match status" value="1"/>
</dbReference>
<sequence>MPAELLKTCYAERNPSTLYMKGVQFFFTFNLQEEGLAFMKLAADEGYERAALVVERVARNYFQDLYGLFASSKSMKALAEQRGVYHVYDVFSVPWGLNMPSSLLKSCYAEGNPSTLYKKGVQFFISFGLKEEGLSLMKCAADAGYEPAVYTHAMTRAIFCCDGQYFAGIPRESVQRIGKLVRSVKWGWGFWHSDEFRQNRAVFISGYVSSFYRC</sequence>
<dbReference type="EMBL" id="HG994371">
    <property type="protein sequence ID" value="CAF1949097.1"/>
    <property type="molecule type" value="Genomic_DNA"/>
</dbReference>
<dbReference type="InterPro" id="IPR040338">
    <property type="entry name" value="At1g67623-like"/>
</dbReference>
<evidence type="ECO:0000259" key="1">
    <source>
        <dbReference type="Pfam" id="PF23310"/>
    </source>
</evidence>
<dbReference type="AlphaFoldDB" id="A0A816LN75"/>
<protein>
    <submittedName>
        <fullName evidence="2">(rape) hypothetical protein</fullName>
    </submittedName>
</protein>
<dbReference type="PANTHER" id="PTHR33784:SF23">
    <property type="entry name" value="F-BOX DOMAIN-CONTAINING PROTEIN"/>
    <property type="match status" value="1"/>
</dbReference>
<organism evidence="2">
    <name type="scientific">Brassica napus</name>
    <name type="common">Rape</name>
    <dbReference type="NCBI Taxonomy" id="3708"/>
    <lineage>
        <taxon>Eukaryota</taxon>
        <taxon>Viridiplantae</taxon>
        <taxon>Streptophyta</taxon>
        <taxon>Embryophyta</taxon>
        <taxon>Tracheophyta</taxon>
        <taxon>Spermatophyta</taxon>
        <taxon>Magnoliopsida</taxon>
        <taxon>eudicotyledons</taxon>
        <taxon>Gunneridae</taxon>
        <taxon>Pentapetalae</taxon>
        <taxon>rosids</taxon>
        <taxon>malvids</taxon>
        <taxon>Brassicales</taxon>
        <taxon>Brassicaceae</taxon>
        <taxon>Brassiceae</taxon>
        <taxon>Brassica</taxon>
    </lineage>
</organism>
<reference evidence="2" key="1">
    <citation type="submission" date="2021-01" db="EMBL/GenBank/DDBJ databases">
        <authorList>
            <consortium name="Genoscope - CEA"/>
            <person name="William W."/>
        </authorList>
    </citation>
    <scope>NUCLEOTIDE SEQUENCE</scope>
</reference>
<feature type="domain" description="At2g35280-like TPR" evidence="1">
    <location>
        <begin position="91"/>
        <end position="161"/>
    </location>
</feature>
<name>A0A816LN75_BRANA</name>
<accession>A0A816LN75</accession>
<dbReference type="Pfam" id="PF23310">
    <property type="entry name" value="TPR_27"/>
    <property type="match status" value="1"/>
</dbReference>
<evidence type="ECO:0000313" key="2">
    <source>
        <dbReference type="EMBL" id="CAF1949097.1"/>
    </source>
</evidence>
<gene>
    <name evidence="2" type="ORF">DARMORV10_C07P03830.1</name>
</gene>
<dbReference type="Proteomes" id="UP001295469">
    <property type="component" value="Chromosome C07"/>
</dbReference>